<reference evidence="1 2" key="1">
    <citation type="submission" date="2016-07" db="EMBL/GenBank/DDBJ databases">
        <title>Pervasive Adenine N6-methylation of Active Genes in Fungi.</title>
        <authorList>
            <consortium name="DOE Joint Genome Institute"/>
            <person name="Mondo S.J."/>
            <person name="Dannebaum R.O."/>
            <person name="Kuo R.C."/>
            <person name="Labutti K."/>
            <person name="Haridas S."/>
            <person name="Kuo A."/>
            <person name="Salamov A."/>
            <person name="Ahrendt S.R."/>
            <person name="Lipzen A."/>
            <person name="Sullivan W."/>
            <person name="Andreopoulos W.B."/>
            <person name="Clum A."/>
            <person name="Lindquist E."/>
            <person name="Daum C."/>
            <person name="Ramamoorthy G.K."/>
            <person name="Gryganskyi A."/>
            <person name="Culley D."/>
            <person name="Magnuson J.K."/>
            <person name="James T.Y."/>
            <person name="O'Malley M.A."/>
            <person name="Stajich J.E."/>
            <person name="Spatafora J.W."/>
            <person name="Visel A."/>
            <person name="Grigoriev I.V."/>
        </authorList>
    </citation>
    <scope>NUCLEOTIDE SEQUENCE [LARGE SCALE GENOMIC DNA]</scope>
    <source>
        <strain evidence="1 2">JEL800</strain>
    </source>
</reference>
<gene>
    <name evidence="1" type="ORF">BCR33DRAFT_483849</name>
</gene>
<protein>
    <submittedName>
        <fullName evidence="1">Uncharacterized protein</fullName>
    </submittedName>
</protein>
<evidence type="ECO:0000313" key="2">
    <source>
        <dbReference type="Proteomes" id="UP000193642"/>
    </source>
</evidence>
<sequence>MQLGFWQTTWTGCLCHQTCSRLGLRGRCRWCIRLRLFVHGVFVCCSFCLRESFLPSEQVCRYSICTSMERSNQRKAFDIACTWW</sequence>
<name>A0A1Y2BN21_9FUNG</name>
<proteinExistence type="predicted"/>
<dbReference type="Proteomes" id="UP000193642">
    <property type="component" value="Unassembled WGS sequence"/>
</dbReference>
<comment type="caution">
    <text evidence="1">The sequence shown here is derived from an EMBL/GenBank/DDBJ whole genome shotgun (WGS) entry which is preliminary data.</text>
</comment>
<organism evidence="1 2">
    <name type="scientific">Rhizoclosmatium globosum</name>
    <dbReference type="NCBI Taxonomy" id="329046"/>
    <lineage>
        <taxon>Eukaryota</taxon>
        <taxon>Fungi</taxon>
        <taxon>Fungi incertae sedis</taxon>
        <taxon>Chytridiomycota</taxon>
        <taxon>Chytridiomycota incertae sedis</taxon>
        <taxon>Chytridiomycetes</taxon>
        <taxon>Chytridiales</taxon>
        <taxon>Chytriomycetaceae</taxon>
        <taxon>Rhizoclosmatium</taxon>
    </lineage>
</organism>
<keyword evidence="2" id="KW-1185">Reference proteome</keyword>
<evidence type="ECO:0000313" key="1">
    <source>
        <dbReference type="EMBL" id="ORY36102.1"/>
    </source>
</evidence>
<dbReference type="AlphaFoldDB" id="A0A1Y2BN21"/>
<accession>A0A1Y2BN21</accession>
<dbReference type="EMBL" id="MCGO01000057">
    <property type="protein sequence ID" value="ORY36102.1"/>
    <property type="molecule type" value="Genomic_DNA"/>
</dbReference>